<proteinExistence type="predicted"/>
<keyword evidence="1" id="KW-0812">Transmembrane</keyword>
<feature type="transmembrane region" description="Helical" evidence="1">
    <location>
        <begin position="148"/>
        <end position="168"/>
    </location>
</feature>
<dbReference type="Proteomes" id="UP000253940">
    <property type="component" value="Chromosome"/>
</dbReference>
<feature type="transmembrane region" description="Helical" evidence="1">
    <location>
        <begin position="15"/>
        <end position="35"/>
    </location>
</feature>
<evidence type="ECO:0000313" key="3">
    <source>
        <dbReference type="Proteomes" id="UP000253940"/>
    </source>
</evidence>
<dbReference type="EMBL" id="CP031222">
    <property type="protein sequence ID" value="AXI02463.1"/>
    <property type="molecule type" value="Genomic_DNA"/>
</dbReference>
<dbReference type="KEGG" id="mbah:HYN46_06250"/>
<evidence type="ECO:0000256" key="1">
    <source>
        <dbReference type="SAM" id="Phobius"/>
    </source>
</evidence>
<evidence type="ECO:0000313" key="2">
    <source>
        <dbReference type="EMBL" id="AXI02463.1"/>
    </source>
</evidence>
<dbReference type="RefSeq" id="WP_114898573.1">
    <property type="nucleotide sequence ID" value="NZ_CP031222.1"/>
</dbReference>
<protein>
    <submittedName>
        <fullName evidence="2">Uncharacterized protein</fullName>
    </submittedName>
</protein>
<organism evidence="2 3">
    <name type="scientific">Aquirhabdus parva</name>
    <dbReference type="NCBI Taxonomy" id="2283318"/>
    <lineage>
        <taxon>Bacteria</taxon>
        <taxon>Pseudomonadati</taxon>
        <taxon>Pseudomonadota</taxon>
        <taxon>Gammaproteobacteria</taxon>
        <taxon>Moraxellales</taxon>
        <taxon>Moraxellaceae</taxon>
        <taxon>Aquirhabdus</taxon>
    </lineage>
</organism>
<dbReference type="AlphaFoldDB" id="A0A345P5A4"/>
<gene>
    <name evidence="2" type="ORF">HYN46_06250</name>
</gene>
<sequence>MGIISRAIKEKMKDLLWPLIPLVIGSLILFNVNLMSGIPNHSSLLKANGLISKIEYVQGKTSYTNIWLSGSPYVFQYPTINGSLGLVNSSLELAKLKSEPLEILYEDRKFTFFFSRREVLSIWQIKTGNQMIRSFSEVSISNQMNNRFGQLAGSIFIVIGVFLGFIFFKRESNKGF</sequence>
<reference evidence="2 3" key="1">
    <citation type="submission" date="2018-07" db="EMBL/GenBank/DDBJ databases">
        <title>Genome sequencing of Moraxellaceae gen. HYN0046.</title>
        <authorList>
            <person name="Kim M."/>
            <person name="Yi H."/>
        </authorList>
    </citation>
    <scope>NUCLEOTIDE SEQUENCE [LARGE SCALE GENOMIC DNA]</scope>
    <source>
        <strain evidence="2 3">HYN0046</strain>
    </source>
</reference>
<keyword evidence="3" id="KW-1185">Reference proteome</keyword>
<name>A0A345P5A4_9GAMM</name>
<accession>A0A345P5A4</accession>
<keyword evidence="1" id="KW-0472">Membrane</keyword>
<keyword evidence="1" id="KW-1133">Transmembrane helix</keyword>